<keyword evidence="3" id="KW-1185">Reference proteome</keyword>
<keyword evidence="1" id="KW-0472">Membrane</keyword>
<reference evidence="2" key="1">
    <citation type="submission" date="2022-03" db="EMBL/GenBank/DDBJ databases">
        <authorList>
            <person name="Lindestad O."/>
        </authorList>
    </citation>
    <scope>NUCLEOTIDE SEQUENCE</scope>
</reference>
<evidence type="ECO:0000256" key="1">
    <source>
        <dbReference type="SAM" id="Phobius"/>
    </source>
</evidence>
<sequence length="69" mass="7574">DLGHRYFGAKTETQGATAARTKFYTPPANGGASVVFITNYLVGLMVSTFIYGTQGLGFDSRVGRRFDRY</sequence>
<evidence type="ECO:0000313" key="3">
    <source>
        <dbReference type="Proteomes" id="UP000838756"/>
    </source>
</evidence>
<dbReference type="EMBL" id="CAKXAJ010009362">
    <property type="protein sequence ID" value="CAH2211168.1"/>
    <property type="molecule type" value="Genomic_DNA"/>
</dbReference>
<organism evidence="2 3">
    <name type="scientific">Pararge aegeria aegeria</name>
    <dbReference type="NCBI Taxonomy" id="348720"/>
    <lineage>
        <taxon>Eukaryota</taxon>
        <taxon>Metazoa</taxon>
        <taxon>Ecdysozoa</taxon>
        <taxon>Arthropoda</taxon>
        <taxon>Hexapoda</taxon>
        <taxon>Insecta</taxon>
        <taxon>Pterygota</taxon>
        <taxon>Neoptera</taxon>
        <taxon>Endopterygota</taxon>
        <taxon>Lepidoptera</taxon>
        <taxon>Glossata</taxon>
        <taxon>Ditrysia</taxon>
        <taxon>Papilionoidea</taxon>
        <taxon>Nymphalidae</taxon>
        <taxon>Satyrinae</taxon>
        <taxon>Satyrini</taxon>
        <taxon>Parargina</taxon>
        <taxon>Pararge</taxon>
    </lineage>
</organism>
<keyword evidence="1" id="KW-0812">Transmembrane</keyword>
<evidence type="ECO:0000313" key="2">
    <source>
        <dbReference type="EMBL" id="CAH2211168.1"/>
    </source>
</evidence>
<accession>A0A8S4QQT5</accession>
<name>A0A8S4QQT5_9NEOP</name>
<proteinExistence type="predicted"/>
<comment type="caution">
    <text evidence="2">The sequence shown here is derived from an EMBL/GenBank/DDBJ whole genome shotgun (WGS) entry which is preliminary data.</text>
</comment>
<dbReference type="Proteomes" id="UP000838756">
    <property type="component" value="Unassembled WGS sequence"/>
</dbReference>
<feature type="non-terminal residue" evidence="2">
    <location>
        <position position="1"/>
    </location>
</feature>
<keyword evidence="1" id="KW-1133">Transmembrane helix</keyword>
<protein>
    <submittedName>
        <fullName evidence="2">Jg10863 protein</fullName>
    </submittedName>
</protein>
<dbReference type="AlphaFoldDB" id="A0A8S4QQT5"/>
<gene>
    <name evidence="2" type="primary">jg10863</name>
    <name evidence="2" type="ORF">PAEG_LOCUS3005</name>
</gene>
<feature type="transmembrane region" description="Helical" evidence="1">
    <location>
        <begin position="30"/>
        <end position="51"/>
    </location>
</feature>